<evidence type="ECO:0000259" key="1">
    <source>
        <dbReference type="PROSITE" id="PS50110"/>
    </source>
</evidence>
<dbReference type="EMBL" id="LNQE01000283">
    <property type="protein sequence ID" value="KUG27841.1"/>
    <property type="molecule type" value="Genomic_DNA"/>
</dbReference>
<dbReference type="InterPro" id="IPR011006">
    <property type="entry name" value="CheY-like_superfamily"/>
</dbReference>
<accession>A0A0W8G458</accession>
<proteinExistence type="predicted"/>
<dbReference type="Gene3D" id="3.40.50.2300">
    <property type="match status" value="1"/>
</dbReference>
<dbReference type="InterPro" id="IPR052048">
    <property type="entry name" value="ST_Response_Regulator"/>
</dbReference>
<comment type="caution">
    <text evidence="2">The sequence shown here is derived from an EMBL/GenBank/DDBJ whole genome shotgun (WGS) entry which is preliminary data.</text>
</comment>
<sequence length="135" mass="15026">MKFLFVDDDDSILLFLGECLSPYALCVSARNGAEAVSAFDLAMDGGDPFTVVFMDILMPDMDGNRVVRQLRQMEEQRGVPESGRFKLVMISVCTDTKNVNESFFDGMADAYIPKPLHPETLLRELRKLGMIPAAT</sequence>
<dbReference type="PANTHER" id="PTHR43228:SF1">
    <property type="entry name" value="TWO-COMPONENT RESPONSE REGULATOR ARR22"/>
    <property type="match status" value="1"/>
</dbReference>
<evidence type="ECO:0000313" key="2">
    <source>
        <dbReference type="EMBL" id="KUG27841.1"/>
    </source>
</evidence>
<dbReference type="Pfam" id="PF00072">
    <property type="entry name" value="Response_reg"/>
    <property type="match status" value="1"/>
</dbReference>
<dbReference type="CDD" id="cd00156">
    <property type="entry name" value="REC"/>
    <property type="match status" value="1"/>
</dbReference>
<dbReference type="GO" id="GO:0000160">
    <property type="term" value="P:phosphorelay signal transduction system"/>
    <property type="evidence" value="ECO:0007669"/>
    <property type="project" value="InterPro"/>
</dbReference>
<gene>
    <name evidence="2" type="ORF">ASZ90_002297</name>
</gene>
<dbReference type="PROSITE" id="PS50110">
    <property type="entry name" value="RESPONSE_REGULATORY"/>
    <property type="match status" value="1"/>
</dbReference>
<dbReference type="PANTHER" id="PTHR43228">
    <property type="entry name" value="TWO-COMPONENT RESPONSE REGULATOR"/>
    <property type="match status" value="1"/>
</dbReference>
<feature type="domain" description="Response regulatory" evidence="1">
    <location>
        <begin position="2"/>
        <end position="129"/>
    </location>
</feature>
<name>A0A0W8G458_9ZZZZ</name>
<dbReference type="SMART" id="SM00448">
    <property type="entry name" value="REC"/>
    <property type="match status" value="1"/>
</dbReference>
<organism evidence="2">
    <name type="scientific">hydrocarbon metagenome</name>
    <dbReference type="NCBI Taxonomy" id="938273"/>
    <lineage>
        <taxon>unclassified sequences</taxon>
        <taxon>metagenomes</taxon>
        <taxon>ecological metagenomes</taxon>
    </lineage>
</organism>
<dbReference type="AlphaFoldDB" id="A0A0W8G458"/>
<dbReference type="InterPro" id="IPR001789">
    <property type="entry name" value="Sig_transdc_resp-reg_receiver"/>
</dbReference>
<dbReference type="SUPFAM" id="SSF52172">
    <property type="entry name" value="CheY-like"/>
    <property type="match status" value="1"/>
</dbReference>
<protein>
    <submittedName>
        <fullName evidence="2">Response regulator</fullName>
    </submittedName>
</protein>
<reference evidence="2" key="1">
    <citation type="journal article" date="2015" name="Proc. Natl. Acad. Sci. U.S.A.">
        <title>Networks of energetic and metabolic interactions define dynamics in microbial communities.</title>
        <authorList>
            <person name="Embree M."/>
            <person name="Liu J.K."/>
            <person name="Al-Bassam M.M."/>
            <person name="Zengler K."/>
        </authorList>
    </citation>
    <scope>NUCLEOTIDE SEQUENCE</scope>
</reference>